<dbReference type="GO" id="GO:0004674">
    <property type="term" value="F:protein serine/threonine kinase activity"/>
    <property type="evidence" value="ECO:0007669"/>
    <property type="project" value="TreeGrafter"/>
</dbReference>
<dbReference type="InterPro" id="IPR059179">
    <property type="entry name" value="MLKL-like_MCAfunc"/>
</dbReference>
<evidence type="ECO:0000256" key="4">
    <source>
        <dbReference type="ARBA" id="ARBA00022840"/>
    </source>
</evidence>
<name>A0A9N8ZVA9_9GLOM</name>
<keyword evidence="2" id="KW-0547">Nucleotide-binding</keyword>
<dbReference type="InterPro" id="IPR011990">
    <property type="entry name" value="TPR-like_helical_dom_sf"/>
</dbReference>
<dbReference type="Pfam" id="PF07714">
    <property type="entry name" value="PK_Tyr_Ser-Thr"/>
    <property type="match status" value="1"/>
</dbReference>
<dbReference type="InterPro" id="IPR001245">
    <property type="entry name" value="Ser-Thr/Tyr_kinase_cat_dom"/>
</dbReference>
<evidence type="ECO:0000313" key="7">
    <source>
        <dbReference type="Proteomes" id="UP000789572"/>
    </source>
</evidence>
<dbReference type="PANTHER" id="PTHR44329:SF288">
    <property type="entry name" value="MITOGEN-ACTIVATED PROTEIN KINASE KINASE KINASE 20"/>
    <property type="match status" value="1"/>
</dbReference>
<keyword evidence="3" id="KW-0418">Kinase</keyword>
<evidence type="ECO:0000256" key="2">
    <source>
        <dbReference type="ARBA" id="ARBA00022741"/>
    </source>
</evidence>
<dbReference type="GO" id="GO:0005524">
    <property type="term" value="F:ATP binding"/>
    <property type="evidence" value="ECO:0007669"/>
    <property type="project" value="UniProtKB-KW"/>
</dbReference>
<gene>
    <name evidence="6" type="ORF">POCULU_LOCUS2919</name>
</gene>
<dbReference type="Gene3D" id="1.20.930.20">
    <property type="entry name" value="Adaptor protein Cbl, N-terminal domain"/>
    <property type="match status" value="1"/>
</dbReference>
<dbReference type="InterPro" id="IPR011009">
    <property type="entry name" value="Kinase-like_dom_sf"/>
</dbReference>
<dbReference type="Gene3D" id="1.10.510.10">
    <property type="entry name" value="Transferase(Phosphotransferase) domain 1"/>
    <property type="match status" value="1"/>
</dbReference>
<dbReference type="Gene3D" id="1.25.40.10">
    <property type="entry name" value="Tetratricopeptide repeat domain"/>
    <property type="match status" value="1"/>
</dbReference>
<sequence length="648" mass="73087">MAENVLTMCETVLKYGRVIQDIGSFPILGQTFLILETVLAIAQNADHNVRTCNVFRDRIVIAQHTLGKYKKEELEHNPALITYTKVLKDIEEFVKKITDAKGFKKYWKAMTVKEDAAGLLDRFDQAIQDLGLNTTADISKDISIINDDIKQMQKYMEMVQTGIVGLDGKLDTVTELVVRLQNSIKTGEVEQSVLASVSLKAETIKQDTAGFTDSAIASDLKTVVWNHQLAFQKDMGYVTDVELKEVEKDVAILKQLQACKNIITLYGVFKIDTRLHLLMEHAQYGYLYDHMQVNHSNMDWSLRYSIALGIVQGVCFMHEIGLLHHDLRAQNILLAEHYTPKITNFHSARPETEVSRPLRQGVNKIRWTPQERARNPRLRFNKRADVYNVGYLLWEIASGKIPFENDKEFDAIRKIMEGLRDPIPKDTPEKYAEIIKKAWAPDPLSRPTIIEIYMQLEAAYREFQGGNKKKKTAGVDELSDLIDEDGLLDLGDNTGPSIEDALKAHSSASYDIAYKIFQEIDTPKAHYYCGLYNYRGLGNLEVNLEAAAEHFRKAADGGNPDGQLRYGAALMKGDGAHRDVKLGFDYLCKAADNGNSAAQFNVGQIYWSGRINEIGVDRDAGKPYLILAAKAGHPHAKKLCIENDIEWD</sequence>
<evidence type="ECO:0000256" key="1">
    <source>
        <dbReference type="ARBA" id="ARBA00022679"/>
    </source>
</evidence>
<dbReference type="InterPro" id="IPR036537">
    <property type="entry name" value="Adaptor_Cbl_N_dom_sf"/>
</dbReference>
<accession>A0A9N8ZVA9</accession>
<dbReference type="InterPro" id="IPR006597">
    <property type="entry name" value="Sel1-like"/>
</dbReference>
<dbReference type="InterPro" id="IPR000719">
    <property type="entry name" value="Prot_kinase_dom"/>
</dbReference>
<dbReference type="GO" id="GO:0007166">
    <property type="term" value="P:cell surface receptor signaling pathway"/>
    <property type="evidence" value="ECO:0007669"/>
    <property type="project" value="InterPro"/>
</dbReference>
<dbReference type="Pfam" id="PF08238">
    <property type="entry name" value="Sel1"/>
    <property type="match status" value="3"/>
</dbReference>
<evidence type="ECO:0000256" key="3">
    <source>
        <dbReference type="ARBA" id="ARBA00022777"/>
    </source>
</evidence>
<evidence type="ECO:0000259" key="5">
    <source>
        <dbReference type="PROSITE" id="PS50011"/>
    </source>
</evidence>
<proteinExistence type="predicted"/>
<dbReference type="SUPFAM" id="SSF56112">
    <property type="entry name" value="Protein kinase-like (PK-like)"/>
    <property type="match status" value="1"/>
</dbReference>
<dbReference type="PROSITE" id="PS00109">
    <property type="entry name" value="PROTEIN_KINASE_TYR"/>
    <property type="match status" value="1"/>
</dbReference>
<keyword evidence="7" id="KW-1185">Reference proteome</keyword>
<reference evidence="6" key="1">
    <citation type="submission" date="2021-06" db="EMBL/GenBank/DDBJ databases">
        <authorList>
            <person name="Kallberg Y."/>
            <person name="Tangrot J."/>
            <person name="Rosling A."/>
        </authorList>
    </citation>
    <scope>NUCLEOTIDE SEQUENCE</scope>
    <source>
        <strain evidence="6">IA702</strain>
    </source>
</reference>
<dbReference type="PROSITE" id="PS50011">
    <property type="entry name" value="PROTEIN_KINASE_DOM"/>
    <property type="match status" value="1"/>
</dbReference>
<feature type="domain" description="Protein kinase" evidence="5">
    <location>
        <begin position="153"/>
        <end position="460"/>
    </location>
</feature>
<keyword evidence="4" id="KW-0067">ATP-binding</keyword>
<organism evidence="6 7">
    <name type="scientific">Paraglomus occultum</name>
    <dbReference type="NCBI Taxonomy" id="144539"/>
    <lineage>
        <taxon>Eukaryota</taxon>
        <taxon>Fungi</taxon>
        <taxon>Fungi incertae sedis</taxon>
        <taxon>Mucoromycota</taxon>
        <taxon>Glomeromycotina</taxon>
        <taxon>Glomeromycetes</taxon>
        <taxon>Paraglomerales</taxon>
        <taxon>Paraglomeraceae</taxon>
        <taxon>Paraglomus</taxon>
    </lineage>
</organism>
<dbReference type="SUPFAM" id="SSF81901">
    <property type="entry name" value="HCP-like"/>
    <property type="match status" value="1"/>
</dbReference>
<dbReference type="EMBL" id="CAJVPJ010000296">
    <property type="protein sequence ID" value="CAG8507979.1"/>
    <property type="molecule type" value="Genomic_DNA"/>
</dbReference>
<comment type="caution">
    <text evidence="6">The sequence shown here is derived from an EMBL/GenBank/DDBJ whole genome shotgun (WGS) entry which is preliminary data.</text>
</comment>
<keyword evidence="1" id="KW-0808">Transferase</keyword>
<dbReference type="AlphaFoldDB" id="A0A9N8ZVA9"/>
<dbReference type="OrthoDB" id="2384430at2759"/>
<dbReference type="SMART" id="SM00671">
    <property type="entry name" value="SEL1"/>
    <property type="match status" value="3"/>
</dbReference>
<dbReference type="Proteomes" id="UP000789572">
    <property type="component" value="Unassembled WGS sequence"/>
</dbReference>
<dbReference type="InterPro" id="IPR008266">
    <property type="entry name" value="Tyr_kinase_AS"/>
</dbReference>
<evidence type="ECO:0000313" key="6">
    <source>
        <dbReference type="EMBL" id="CAG8507979.1"/>
    </source>
</evidence>
<dbReference type="CDD" id="cd21037">
    <property type="entry name" value="MLKL_NTD"/>
    <property type="match status" value="1"/>
</dbReference>
<dbReference type="PANTHER" id="PTHR44329">
    <property type="entry name" value="SERINE/THREONINE-PROTEIN KINASE TNNI3K-RELATED"/>
    <property type="match status" value="1"/>
</dbReference>
<protein>
    <submittedName>
        <fullName evidence="6">1830_t:CDS:1</fullName>
    </submittedName>
</protein>
<dbReference type="InterPro" id="IPR051681">
    <property type="entry name" value="Ser/Thr_Kinases-Pseudokinases"/>
</dbReference>